<dbReference type="Proteomes" id="UP000186391">
    <property type="component" value="Unassembled WGS sequence"/>
</dbReference>
<keyword evidence="2" id="KW-0472">Membrane</keyword>
<evidence type="ECO:0008006" key="5">
    <source>
        <dbReference type="Google" id="ProtNLM"/>
    </source>
</evidence>
<dbReference type="OrthoDB" id="428681at2"/>
<comment type="caution">
    <text evidence="3">The sequence shown here is derived from an EMBL/GenBank/DDBJ whole genome shotgun (WGS) entry which is preliminary data.</text>
</comment>
<proteinExistence type="predicted"/>
<dbReference type="AlphaFoldDB" id="A0A1U7H5T2"/>
<evidence type="ECO:0000256" key="2">
    <source>
        <dbReference type="SAM" id="Phobius"/>
    </source>
</evidence>
<feature type="compositionally biased region" description="Acidic residues" evidence="1">
    <location>
        <begin position="217"/>
        <end position="236"/>
    </location>
</feature>
<name>A0A1U7H5T2_9CYAN</name>
<keyword evidence="2" id="KW-0812">Transmembrane</keyword>
<evidence type="ECO:0000313" key="3">
    <source>
        <dbReference type="EMBL" id="OKH16612.1"/>
    </source>
</evidence>
<evidence type="ECO:0000256" key="1">
    <source>
        <dbReference type="SAM" id="MobiDB-lite"/>
    </source>
</evidence>
<feature type="region of interest" description="Disordered" evidence="1">
    <location>
        <begin position="76"/>
        <end position="236"/>
    </location>
</feature>
<sequence length="236" mass="26544">MALFRLILLVATMGGLALLLVQNWSPILPLVFFGMQSRPLPLAIWILFSIAAGAATSLLISGLFQLSYLAAPQRPKPFASKSRRTSVSGSRPSQEKYADSYTSPPPSAAKTSSQSNPDDDWDINNSESWDFEEKSDATKAQDTEVRDSKSYERRQEPKDSFRSGSSYSYSYREPKNSGVGKTESVYDADYRVIIPPYQPSSDDLTDEDNSSEKNYQADEDDWGFLEDFEDDEQRKR</sequence>
<feature type="transmembrane region" description="Helical" evidence="2">
    <location>
        <begin position="45"/>
        <end position="71"/>
    </location>
</feature>
<dbReference type="RefSeq" id="WP_073554869.1">
    <property type="nucleotide sequence ID" value="NZ_MRCA01000001.1"/>
</dbReference>
<evidence type="ECO:0000313" key="4">
    <source>
        <dbReference type="Proteomes" id="UP000186391"/>
    </source>
</evidence>
<gene>
    <name evidence="3" type="ORF">NIES592_03000</name>
</gene>
<reference evidence="3 4" key="1">
    <citation type="submission" date="2016-11" db="EMBL/GenBank/DDBJ databases">
        <title>Draft Genome Sequences of Nine Cyanobacterial Strains from Diverse Habitats.</title>
        <authorList>
            <person name="Zhu T."/>
            <person name="Hou S."/>
            <person name="Lu X."/>
            <person name="Hess W.R."/>
        </authorList>
    </citation>
    <scope>NUCLEOTIDE SEQUENCE [LARGE SCALE GENOMIC DNA]</scope>
    <source>
        <strain evidence="3 4">NIES-592</strain>
    </source>
</reference>
<protein>
    <recommendedName>
        <fullName evidence="5">Lipopolysaccharide assembly protein A domain-containing protein</fullName>
    </recommendedName>
</protein>
<keyword evidence="2" id="KW-1133">Transmembrane helix</keyword>
<feature type="compositionally biased region" description="Basic and acidic residues" evidence="1">
    <location>
        <begin position="131"/>
        <end position="161"/>
    </location>
</feature>
<keyword evidence="4" id="KW-1185">Reference proteome</keyword>
<organism evidence="3 4">
    <name type="scientific">Fischerella major NIES-592</name>
    <dbReference type="NCBI Taxonomy" id="210994"/>
    <lineage>
        <taxon>Bacteria</taxon>
        <taxon>Bacillati</taxon>
        <taxon>Cyanobacteriota</taxon>
        <taxon>Cyanophyceae</taxon>
        <taxon>Nostocales</taxon>
        <taxon>Hapalosiphonaceae</taxon>
        <taxon>Fischerella</taxon>
    </lineage>
</organism>
<accession>A0A1U7H5T2</accession>
<dbReference type="EMBL" id="MRCA01000001">
    <property type="protein sequence ID" value="OKH16612.1"/>
    <property type="molecule type" value="Genomic_DNA"/>
</dbReference>